<feature type="region of interest" description="Disordered" evidence="1">
    <location>
        <begin position="409"/>
        <end position="434"/>
    </location>
</feature>
<dbReference type="KEGG" id="hbs:IPV69_03715"/>
<feature type="compositionally biased region" description="Low complexity" evidence="1">
    <location>
        <begin position="99"/>
        <end position="111"/>
    </location>
</feature>
<organism evidence="2 3">
    <name type="scientific">Humisphaera borealis</name>
    <dbReference type="NCBI Taxonomy" id="2807512"/>
    <lineage>
        <taxon>Bacteria</taxon>
        <taxon>Pseudomonadati</taxon>
        <taxon>Planctomycetota</taxon>
        <taxon>Phycisphaerae</taxon>
        <taxon>Tepidisphaerales</taxon>
        <taxon>Tepidisphaeraceae</taxon>
        <taxon>Humisphaera</taxon>
    </lineage>
</organism>
<feature type="compositionally biased region" description="Basic and acidic residues" evidence="1">
    <location>
        <begin position="369"/>
        <end position="392"/>
    </location>
</feature>
<accession>A0A7M2WYE0</accession>
<dbReference type="AlphaFoldDB" id="A0A7M2WYE0"/>
<evidence type="ECO:0000313" key="3">
    <source>
        <dbReference type="Proteomes" id="UP000593765"/>
    </source>
</evidence>
<protein>
    <submittedName>
        <fullName evidence="2">Uncharacterized protein</fullName>
    </submittedName>
</protein>
<dbReference type="Proteomes" id="UP000593765">
    <property type="component" value="Chromosome"/>
</dbReference>
<feature type="region of interest" description="Disordered" evidence="1">
    <location>
        <begin position="335"/>
        <end position="392"/>
    </location>
</feature>
<feature type="region of interest" description="Disordered" evidence="1">
    <location>
        <begin position="70"/>
        <end position="155"/>
    </location>
</feature>
<dbReference type="EMBL" id="CP063458">
    <property type="protein sequence ID" value="QOV90485.1"/>
    <property type="molecule type" value="Genomic_DNA"/>
</dbReference>
<dbReference type="RefSeq" id="WP_206293571.1">
    <property type="nucleotide sequence ID" value="NZ_CP063458.1"/>
</dbReference>
<evidence type="ECO:0000313" key="2">
    <source>
        <dbReference type="EMBL" id="QOV90485.1"/>
    </source>
</evidence>
<name>A0A7M2WYE0_9BACT</name>
<feature type="compositionally biased region" description="Pro residues" evidence="1">
    <location>
        <begin position="83"/>
        <end position="98"/>
    </location>
</feature>
<reference evidence="2 3" key="1">
    <citation type="submission" date="2020-10" db="EMBL/GenBank/DDBJ databases">
        <title>Wide distribution of Phycisphaera-like planctomycetes from WD2101 soil group in peatlands and genome analysis of the first cultivated representative.</title>
        <authorList>
            <person name="Dedysh S.N."/>
            <person name="Beletsky A.V."/>
            <person name="Ivanova A."/>
            <person name="Kulichevskaya I.S."/>
            <person name="Suzina N.E."/>
            <person name="Philippov D.A."/>
            <person name="Rakitin A.L."/>
            <person name="Mardanov A.V."/>
            <person name="Ravin N.V."/>
        </authorList>
    </citation>
    <scope>NUCLEOTIDE SEQUENCE [LARGE SCALE GENOMIC DNA]</scope>
    <source>
        <strain evidence="2 3">M1803</strain>
    </source>
</reference>
<evidence type="ECO:0000256" key="1">
    <source>
        <dbReference type="SAM" id="MobiDB-lite"/>
    </source>
</evidence>
<feature type="compositionally biased region" description="Pro residues" evidence="1">
    <location>
        <begin position="112"/>
        <end position="129"/>
    </location>
</feature>
<feature type="compositionally biased region" description="Low complexity" evidence="1">
    <location>
        <begin position="70"/>
        <end position="82"/>
    </location>
</feature>
<proteinExistence type="predicted"/>
<sequence>MSVTFASSNGSCAAFAAGPSSFSESQLAAILSALPPEARRHWPGCTTALPVAGVKPVKLRVAGQAGAAASAPAGGAVATGMSAPPPAGTTAAAPPPVTASPVTAPAVAAPPLTAPPSDAPPPVATPPVASPRLSRSEQAKVNGAKSRGPVTDEGKAQSRLNALRHGLCARGLLTPDEDPAEYEAFVDDYRRELHAVGTVQKNLAERAAEMAWKLRRIPVIEAQIHGGRREARGDPDLELGALGDLIYELIGAADDGVFDRVQRYETRLERSLRACLRELRLLQGLNPHGRGTAAREQSPAEVCEVTPNVCEAESGGASSSVGTSKGVRSECTCGATAKPARGEGRAEAGLPEPGSTRTLAPGSFGKTEVAGKTDVVGKTDRADKTDLSGREGTRAMGAFSTLASGSFGNGVAGSFGTFRREPKTGKTGRNRQAD</sequence>
<gene>
    <name evidence="2" type="ORF">IPV69_03715</name>
</gene>
<keyword evidence="3" id="KW-1185">Reference proteome</keyword>